<evidence type="ECO:0000256" key="10">
    <source>
        <dbReference type="ARBA" id="ARBA00023235"/>
    </source>
</evidence>
<keyword evidence="7 13" id="KW-0067">ATP-binding</keyword>
<dbReference type="GO" id="GO:0008408">
    <property type="term" value="F:3'-5' exonuclease activity"/>
    <property type="evidence" value="ECO:0007669"/>
    <property type="project" value="UniProtKB-UniRule"/>
</dbReference>
<dbReference type="InterPro" id="IPR038726">
    <property type="entry name" value="PDDEXK_AddAB-type"/>
</dbReference>
<dbReference type="InterPro" id="IPR011604">
    <property type="entry name" value="PDDEXK-like_dom_sf"/>
</dbReference>
<evidence type="ECO:0000313" key="18">
    <source>
        <dbReference type="Proteomes" id="UP000217065"/>
    </source>
</evidence>
<dbReference type="InterPro" id="IPR014017">
    <property type="entry name" value="DNA_helicase_UvrD-like_C"/>
</dbReference>
<evidence type="ECO:0000256" key="9">
    <source>
        <dbReference type="ARBA" id="ARBA00023204"/>
    </source>
</evidence>
<dbReference type="Pfam" id="PF13361">
    <property type="entry name" value="UvrD_C"/>
    <property type="match status" value="1"/>
</dbReference>
<proteinExistence type="inferred from homology"/>
<keyword evidence="10 13" id="KW-0413">Isomerase</keyword>
<dbReference type="SUPFAM" id="SSF52980">
    <property type="entry name" value="Restriction endonuclease-like"/>
    <property type="match status" value="1"/>
</dbReference>
<comment type="caution">
    <text evidence="17">The sequence shown here is derived from an EMBL/GenBank/DDBJ whole genome shotgun (WGS) entry which is preliminary data.</text>
</comment>
<keyword evidence="1 13" id="KW-0540">Nuclease</keyword>
<evidence type="ECO:0000256" key="5">
    <source>
        <dbReference type="ARBA" id="ARBA00022806"/>
    </source>
</evidence>
<evidence type="ECO:0000256" key="14">
    <source>
        <dbReference type="PROSITE-ProRule" id="PRU00560"/>
    </source>
</evidence>
<feature type="domain" description="UvrD-like helicase C-terminal" evidence="16">
    <location>
        <begin position="489"/>
        <end position="788"/>
    </location>
</feature>
<dbReference type="GO" id="GO:0003690">
    <property type="term" value="F:double-stranded DNA binding"/>
    <property type="evidence" value="ECO:0007669"/>
    <property type="project" value="UniProtKB-UniRule"/>
</dbReference>
<dbReference type="Proteomes" id="UP000217065">
    <property type="component" value="Unassembled WGS sequence"/>
</dbReference>
<dbReference type="PROSITE" id="PS51198">
    <property type="entry name" value="UVRD_HELICASE_ATP_BIND"/>
    <property type="match status" value="1"/>
</dbReference>
<dbReference type="GO" id="GO:0000724">
    <property type="term" value="P:double-strand break repair via homologous recombination"/>
    <property type="evidence" value="ECO:0007669"/>
    <property type="project" value="UniProtKB-UniRule"/>
</dbReference>
<evidence type="ECO:0000256" key="12">
    <source>
        <dbReference type="ARBA" id="ARBA00048988"/>
    </source>
</evidence>
<evidence type="ECO:0000256" key="13">
    <source>
        <dbReference type="HAMAP-Rule" id="MF_01451"/>
    </source>
</evidence>
<evidence type="ECO:0000256" key="8">
    <source>
        <dbReference type="ARBA" id="ARBA00023125"/>
    </source>
</evidence>
<dbReference type="GO" id="GO:0005524">
    <property type="term" value="F:ATP binding"/>
    <property type="evidence" value="ECO:0007669"/>
    <property type="project" value="UniProtKB-UniRule"/>
</dbReference>
<dbReference type="NCBIfam" id="TIGR02785">
    <property type="entry name" value="addA_Gpos"/>
    <property type="match status" value="1"/>
</dbReference>
<keyword evidence="3 13" id="KW-0227">DNA damage</keyword>
<protein>
    <recommendedName>
        <fullName evidence="13">ATP-dependent helicase/nuclease subunit A</fullName>
        <ecNumber evidence="13">3.1.-.-</ecNumber>
        <ecNumber evidence="13">5.6.2.4</ecNumber>
    </recommendedName>
    <alternativeName>
        <fullName evidence="13">ATP-dependent helicase/nuclease AddA</fullName>
    </alternativeName>
    <alternativeName>
        <fullName evidence="13">DNA 3'-5' helicase AddA</fullName>
    </alternativeName>
</protein>
<dbReference type="HAMAP" id="MF_01451">
    <property type="entry name" value="AddA"/>
    <property type="match status" value="1"/>
</dbReference>
<comment type="catalytic activity">
    <reaction evidence="12 13">
        <text>ATP + H2O = ADP + phosphate + H(+)</text>
        <dbReference type="Rhea" id="RHEA:13065"/>
        <dbReference type="ChEBI" id="CHEBI:15377"/>
        <dbReference type="ChEBI" id="CHEBI:15378"/>
        <dbReference type="ChEBI" id="CHEBI:30616"/>
        <dbReference type="ChEBI" id="CHEBI:43474"/>
        <dbReference type="ChEBI" id="CHEBI:456216"/>
        <dbReference type="EC" id="5.6.2.4"/>
    </reaction>
</comment>
<keyword evidence="5 13" id="KW-0347">Helicase</keyword>
<evidence type="ECO:0000256" key="7">
    <source>
        <dbReference type="ARBA" id="ARBA00022840"/>
    </source>
</evidence>
<sequence length="1202" mass="138114">MIPLKPDHETWTDAQWQAIWEDGSDILVSAAAGSGKTAVLIRRLIEKITAVENPIQVDELLVVTFTNAAAAEMRHRLAEALEKALLENPDSKHLREQMHLLNKATISTLHSFCLQVIRQYGYLIDIDPGFRLAGENEAALLQEDALEEIIEEGYELNQERMYRLADSFSSDRSDSALEHLIRQLYLYARVHPDPQKWLAGIIEHYIVPEGTTVDELPYTQGIKQAILYRVQTARAQNQLMFQLASSAEGLGSLVDTASMDSALLQVAEEKANDSSWEELYQFFSQFKWPTAKAVRGDHDEEMKEQAQTIRNHYKQDLLAIKEDYFTRRPERLLEEIRMMQPIVETLVECVYAFSDRYEEKKAARSLLDFSDLEHKAHSILVESDGESPSQIALSYRRKFKEVLVDEYQDINLLQESIIQLVKSGEEEDGNLFMVGDVKQSIYRFRLAEPMLFLGKYERFKATSLGTAIDLNANFRSRGEVLQGINYLFEQIMGRDVGEIAYDDDASLKKGAPYNAVASPIEVHILEKQHEDEEEISKARAEAEWTASKIEQLIGTGAEVYDPWKKQTRAAEYRDVVILMRSMTWTPDFIDVFKKRKIPLYVETKTGFYDALEVLWMMDTLKIIDNPYQDIPLAAILRSPMIGMTDEELAKIRAFDTKSAFYDLIQNPHAQATLNASAKEKLQHFLVLLKSWQAKAQTGPLADLIWSIYQDTYLLEQVSSMPAGQQRQSNLRMFLEQAEQFEKSSFRGVFRFLRFIERIRSRGDDLGEAKAISDRENVVRIMTIHASKGLEFPFVFLPGMARSFNMMDFKENYLFDQQFGIAVKAIDPDLRIAYQSLPFIALKERKQLQAKAEEMRILYVAMTRAREKLYMTLTPKSLDLSVQKWGAVGYVEADQPVPPFLRSGAMSYFDWLGPAWMRLPEFQQLTGVRSTVQKPLPGNWTFELHSLDKGLQSDQQDNVILAVGSTPPESSGDLKELFDYTYPYLATTKKTAKQTVTELKRIEQFRQHEDDFFSSPAIGPVEETWESPRFIEESEEPSATTRGTVYHTVFQHLPFTRDLDIDAFLNELVAKEVLTEAEKKLVRVPSIKAFLQSSLLEELQAAKQVYREQPFTFAKRDQEGDHQIIQGVVDLFFEDAKGDWHLIDFKTDALFEFRDDPEGADQELRDRYSVQMTMYGQALEEIVRISLKTKRIYSVSYERIVTV</sequence>
<dbReference type="PROSITE" id="PS51217">
    <property type="entry name" value="UVRD_HELICASE_CTER"/>
    <property type="match status" value="1"/>
</dbReference>
<dbReference type="GO" id="GO:0016887">
    <property type="term" value="F:ATP hydrolysis activity"/>
    <property type="evidence" value="ECO:0007669"/>
    <property type="project" value="RHEA"/>
</dbReference>
<evidence type="ECO:0000256" key="4">
    <source>
        <dbReference type="ARBA" id="ARBA00022801"/>
    </source>
</evidence>
<dbReference type="PANTHER" id="PTHR11070">
    <property type="entry name" value="UVRD / RECB / PCRA DNA HELICASE FAMILY MEMBER"/>
    <property type="match status" value="1"/>
</dbReference>
<comment type="subunit">
    <text evidence="13">Heterodimer of AddA and AddB/RexB.</text>
</comment>
<dbReference type="OrthoDB" id="9810135at2"/>
<dbReference type="EC" id="3.1.-.-" evidence="13"/>
<keyword evidence="18" id="KW-1185">Reference proteome</keyword>
<dbReference type="EMBL" id="NOKQ01000134">
    <property type="protein sequence ID" value="OZS79094.1"/>
    <property type="molecule type" value="Genomic_DNA"/>
</dbReference>
<evidence type="ECO:0000313" key="17">
    <source>
        <dbReference type="EMBL" id="OZS79094.1"/>
    </source>
</evidence>
<dbReference type="InterPro" id="IPR027417">
    <property type="entry name" value="P-loop_NTPase"/>
</dbReference>
<dbReference type="InterPro" id="IPR014016">
    <property type="entry name" value="UvrD-like_ATP-bd"/>
</dbReference>
<evidence type="ECO:0000256" key="11">
    <source>
        <dbReference type="ARBA" id="ARBA00034617"/>
    </source>
</evidence>
<evidence type="ECO:0000256" key="2">
    <source>
        <dbReference type="ARBA" id="ARBA00022741"/>
    </source>
</evidence>
<keyword evidence="4 13" id="KW-0378">Hydrolase</keyword>
<dbReference type="FunFam" id="3.40.50.300:FF:001236">
    <property type="entry name" value="ATP-dependent helicase/nuclease subunit A"/>
    <property type="match status" value="1"/>
</dbReference>
<keyword evidence="2 13" id="KW-0547">Nucleotide-binding</keyword>
<comment type="function">
    <text evidence="13">The heterodimer acts as both an ATP-dependent DNA helicase and an ATP-dependent, dual-direction single-stranded exonuclease. Recognizes the chi site generating a DNA molecule suitable for the initiation of homologous recombination. The AddA nuclease domain is required for chi fragment generation; this subunit has the helicase and 3' -&gt; 5' nuclease activities.</text>
</comment>
<dbReference type="InterPro" id="IPR011335">
    <property type="entry name" value="Restrct_endonuc-II-like"/>
</dbReference>
<evidence type="ECO:0000256" key="3">
    <source>
        <dbReference type="ARBA" id="ARBA00022763"/>
    </source>
</evidence>
<dbReference type="AlphaFoldDB" id="A0A264W670"/>
<gene>
    <name evidence="13 17" type="primary">addA</name>
    <name evidence="17" type="ORF">CF394_01345</name>
</gene>
<evidence type="ECO:0000259" key="15">
    <source>
        <dbReference type="PROSITE" id="PS51198"/>
    </source>
</evidence>
<dbReference type="Gene3D" id="3.40.50.300">
    <property type="entry name" value="P-loop containing nucleotide triphosphate hydrolases"/>
    <property type="match status" value="4"/>
</dbReference>
<dbReference type="Pfam" id="PF00580">
    <property type="entry name" value="UvrD-helicase"/>
    <property type="match status" value="1"/>
</dbReference>
<keyword evidence="9 13" id="KW-0234">DNA repair</keyword>
<evidence type="ECO:0000256" key="6">
    <source>
        <dbReference type="ARBA" id="ARBA00022839"/>
    </source>
</evidence>
<dbReference type="GO" id="GO:0043138">
    <property type="term" value="F:3'-5' DNA helicase activity"/>
    <property type="evidence" value="ECO:0007669"/>
    <property type="project" value="UniProtKB-UniRule"/>
</dbReference>
<name>A0A264W670_9BACL</name>
<comment type="similarity">
    <text evidence="13">Belongs to the helicase family. AddA subfamily.</text>
</comment>
<comment type="catalytic activity">
    <reaction evidence="11 13">
        <text>Couples ATP hydrolysis with the unwinding of duplex DNA by translocating in the 3'-5' direction.</text>
        <dbReference type="EC" id="5.6.2.4"/>
    </reaction>
</comment>
<evidence type="ECO:0000256" key="1">
    <source>
        <dbReference type="ARBA" id="ARBA00022722"/>
    </source>
</evidence>
<dbReference type="InterPro" id="IPR014152">
    <property type="entry name" value="AddA"/>
</dbReference>
<comment type="cofactor">
    <cofactor evidence="13">
        <name>Mg(2+)</name>
        <dbReference type="ChEBI" id="CHEBI:18420"/>
    </cofactor>
</comment>
<dbReference type="Pfam" id="PF12705">
    <property type="entry name" value="PDDEXK_1"/>
    <property type="match status" value="1"/>
</dbReference>
<dbReference type="InterPro" id="IPR000212">
    <property type="entry name" value="DNA_helicase_UvrD/REP"/>
</dbReference>
<dbReference type="PANTHER" id="PTHR11070:SF48">
    <property type="entry name" value="ATP-DEPENDENT HELICASE_NUCLEASE SUBUNIT A"/>
    <property type="match status" value="1"/>
</dbReference>
<feature type="binding site" evidence="14">
    <location>
        <begin position="30"/>
        <end position="37"/>
    </location>
    <ligand>
        <name>ATP</name>
        <dbReference type="ChEBI" id="CHEBI:30616"/>
    </ligand>
</feature>
<reference evidence="17 18" key="1">
    <citation type="submission" date="2017-07" db="EMBL/GenBank/DDBJ databases">
        <title>Tetzosporium hominis gen.nov. sp.nov.</title>
        <authorList>
            <person name="Tetz G."/>
            <person name="Tetz V."/>
        </authorList>
    </citation>
    <scope>NUCLEOTIDE SEQUENCE [LARGE SCALE GENOMIC DNA]</scope>
    <source>
        <strain evidence="17 18">VT-49</strain>
    </source>
</reference>
<feature type="domain" description="UvrD-like helicase ATP-binding" evidence="15">
    <location>
        <begin position="9"/>
        <end position="477"/>
    </location>
</feature>
<dbReference type="SUPFAM" id="SSF52540">
    <property type="entry name" value="P-loop containing nucleoside triphosphate hydrolases"/>
    <property type="match status" value="1"/>
</dbReference>
<organism evidence="17 18">
    <name type="scientific">Tetzosporium hominis</name>
    <dbReference type="NCBI Taxonomy" id="2020506"/>
    <lineage>
        <taxon>Bacteria</taxon>
        <taxon>Bacillati</taxon>
        <taxon>Bacillota</taxon>
        <taxon>Bacilli</taxon>
        <taxon>Bacillales</taxon>
        <taxon>Caryophanaceae</taxon>
        <taxon>Tetzosporium</taxon>
    </lineage>
</organism>
<dbReference type="RefSeq" id="WP_094941473.1">
    <property type="nucleotide sequence ID" value="NZ_NOKQ01000134.1"/>
</dbReference>
<dbReference type="Gene3D" id="3.90.320.10">
    <property type="match status" value="1"/>
</dbReference>
<dbReference type="GO" id="GO:0033202">
    <property type="term" value="C:DNA helicase complex"/>
    <property type="evidence" value="ECO:0007669"/>
    <property type="project" value="TreeGrafter"/>
</dbReference>
<accession>A0A264W670</accession>
<dbReference type="GO" id="GO:0005829">
    <property type="term" value="C:cytosol"/>
    <property type="evidence" value="ECO:0007669"/>
    <property type="project" value="TreeGrafter"/>
</dbReference>
<dbReference type="EC" id="5.6.2.4" evidence="13"/>
<keyword evidence="6 13" id="KW-0269">Exonuclease</keyword>
<evidence type="ECO:0000259" key="16">
    <source>
        <dbReference type="PROSITE" id="PS51217"/>
    </source>
</evidence>
<keyword evidence="8 13" id="KW-0238">DNA-binding</keyword>